<keyword evidence="2" id="KW-1185">Reference proteome</keyword>
<protein>
    <submittedName>
        <fullName evidence="1">Uncharacterized protein</fullName>
    </submittedName>
</protein>
<dbReference type="Proteomes" id="UP000265703">
    <property type="component" value="Unassembled WGS sequence"/>
</dbReference>
<accession>A0A397T2Q2</accession>
<evidence type="ECO:0000313" key="2">
    <source>
        <dbReference type="Proteomes" id="UP000265703"/>
    </source>
</evidence>
<organism evidence="1 2">
    <name type="scientific">Glomus cerebriforme</name>
    <dbReference type="NCBI Taxonomy" id="658196"/>
    <lineage>
        <taxon>Eukaryota</taxon>
        <taxon>Fungi</taxon>
        <taxon>Fungi incertae sedis</taxon>
        <taxon>Mucoromycota</taxon>
        <taxon>Glomeromycotina</taxon>
        <taxon>Glomeromycetes</taxon>
        <taxon>Glomerales</taxon>
        <taxon>Glomeraceae</taxon>
        <taxon>Glomus</taxon>
    </lineage>
</organism>
<sequence>MALSAGFVMPEFYGSKQDHEKFIDDFIAYINLAGANIAAIRDANAKAIMGIATSFPNVSAGYAGKYEDHLVYTPAQKKTQFMLGIREDISDKVFRIGQHRPINDIFDSLTNIELCQGVLGLPSSSYLSHSTASIIFTSQQQEIFLTDIQKIFQDILAQQKTENQRNFARFDRIEEELDETYDAIVQFNYSQSYFTPLKFINLQYTPPNSDEKNEGYNEDNSKYIIDSLGWYIDVPVTLKDKEDKTVTVIENFVYINNGKTELMLFLSMSNIQKL</sequence>
<dbReference type="EMBL" id="QKYT01000135">
    <property type="protein sequence ID" value="RIA92092.1"/>
    <property type="molecule type" value="Genomic_DNA"/>
</dbReference>
<dbReference type="OrthoDB" id="2386022at2759"/>
<evidence type="ECO:0000313" key="1">
    <source>
        <dbReference type="EMBL" id="RIA92092.1"/>
    </source>
</evidence>
<comment type="caution">
    <text evidence="1">The sequence shown here is derived from an EMBL/GenBank/DDBJ whole genome shotgun (WGS) entry which is preliminary data.</text>
</comment>
<proteinExistence type="predicted"/>
<name>A0A397T2Q2_9GLOM</name>
<dbReference type="AlphaFoldDB" id="A0A397T2Q2"/>
<reference evidence="1 2" key="1">
    <citation type="submission" date="2018-06" db="EMBL/GenBank/DDBJ databases">
        <title>Comparative genomics reveals the genomic features of Rhizophagus irregularis, R. cerebriforme, R. diaphanum and Gigaspora rosea, and their symbiotic lifestyle signature.</title>
        <authorList>
            <person name="Morin E."/>
            <person name="San Clemente H."/>
            <person name="Chen E.C.H."/>
            <person name="De La Providencia I."/>
            <person name="Hainaut M."/>
            <person name="Kuo A."/>
            <person name="Kohler A."/>
            <person name="Murat C."/>
            <person name="Tang N."/>
            <person name="Roy S."/>
            <person name="Loubradou J."/>
            <person name="Henrissat B."/>
            <person name="Grigoriev I.V."/>
            <person name="Corradi N."/>
            <person name="Roux C."/>
            <person name="Martin F.M."/>
        </authorList>
    </citation>
    <scope>NUCLEOTIDE SEQUENCE [LARGE SCALE GENOMIC DNA]</scope>
    <source>
        <strain evidence="1 2">DAOM 227022</strain>
    </source>
</reference>
<gene>
    <name evidence="1" type="ORF">C1645_821171</name>
</gene>